<dbReference type="STRING" id="688867.SAMN05660236_3526"/>
<dbReference type="RefSeq" id="WP_079688038.1">
    <property type="nucleotide sequence ID" value="NZ_FUZU01000002.1"/>
</dbReference>
<dbReference type="Proteomes" id="UP000190961">
    <property type="component" value="Unassembled WGS sequence"/>
</dbReference>
<dbReference type="PANTHER" id="PTHR16214">
    <property type="entry name" value="TRANSMEMBRANE PROTEIN 260"/>
    <property type="match status" value="1"/>
</dbReference>
<accession>A0A1T5LMS7</accession>
<evidence type="ECO:0000256" key="1">
    <source>
        <dbReference type="SAM" id="Phobius"/>
    </source>
</evidence>
<dbReference type="Pfam" id="PF11028">
    <property type="entry name" value="TMEM260-like"/>
    <property type="match status" value="1"/>
</dbReference>
<keyword evidence="1" id="KW-1133">Transmembrane helix</keyword>
<evidence type="ECO:0000313" key="3">
    <source>
        <dbReference type="Proteomes" id="UP000190961"/>
    </source>
</evidence>
<feature type="transmembrane region" description="Helical" evidence="1">
    <location>
        <begin position="563"/>
        <end position="580"/>
    </location>
</feature>
<proteinExistence type="predicted"/>
<feature type="transmembrane region" description="Helical" evidence="1">
    <location>
        <begin position="7"/>
        <end position="24"/>
    </location>
</feature>
<organism evidence="2 3">
    <name type="scientific">Ohtaekwangia koreensis</name>
    <dbReference type="NCBI Taxonomy" id="688867"/>
    <lineage>
        <taxon>Bacteria</taxon>
        <taxon>Pseudomonadati</taxon>
        <taxon>Bacteroidota</taxon>
        <taxon>Cytophagia</taxon>
        <taxon>Cytophagales</taxon>
        <taxon>Fulvivirgaceae</taxon>
        <taxon>Ohtaekwangia</taxon>
    </lineage>
</organism>
<feature type="transmembrane region" description="Helical" evidence="1">
    <location>
        <begin position="74"/>
        <end position="98"/>
    </location>
</feature>
<dbReference type="AlphaFoldDB" id="A0A1T5LMS7"/>
<feature type="transmembrane region" description="Helical" evidence="1">
    <location>
        <begin position="500"/>
        <end position="518"/>
    </location>
</feature>
<feature type="transmembrane region" description="Helical" evidence="1">
    <location>
        <begin position="118"/>
        <end position="135"/>
    </location>
</feature>
<feature type="transmembrane region" description="Helical" evidence="1">
    <location>
        <begin position="530"/>
        <end position="551"/>
    </location>
</feature>
<gene>
    <name evidence="2" type="ORF">SAMN05660236_3526</name>
</gene>
<dbReference type="InterPro" id="IPR052724">
    <property type="entry name" value="GT117_domain-containing"/>
</dbReference>
<feature type="transmembrane region" description="Helical" evidence="1">
    <location>
        <begin position="214"/>
        <end position="237"/>
    </location>
</feature>
<protein>
    <recommendedName>
        <fullName evidence="4">DUF2723 domain-containing protein</fullName>
    </recommendedName>
</protein>
<feature type="transmembrane region" description="Helical" evidence="1">
    <location>
        <begin position="477"/>
        <end position="494"/>
    </location>
</feature>
<dbReference type="InterPro" id="IPR021280">
    <property type="entry name" value="TMEM260-like"/>
</dbReference>
<evidence type="ECO:0008006" key="4">
    <source>
        <dbReference type="Google" id="ProtNLM"/>
    </source>
</evidence>
<feature type="transmembrane region" description="Helical" evidence="1">
    <location>
        <begin position="147"/>
        <end position="165"/>
    </location>
</feature>
<dbReference type="OrthoDB" id="9807602at2"/>
<name>A0A1T5LMS7_9BACT</name>
<dbReference type="EMBL" id="FUZU01000002">
    <property type="protein sequence ID" value="SKC77165.1"/>
    <property type="molecule type" value="Genomic_DNA"/>
</dbReference>
<sequence length="988" mass="113594">MNFQKTNNITGWIVFAVALITYWLTMEETASYWDCGEFISVSYKLQVPHPPGAPFFLLLGRMFSFIALGDVTKVAYWINFSSVLASAFTAMFLFWSIVLFGRKLMKIKTEEELTVDRMWVLMGAGLIGSLSYTFTDSAWFSAVEAEVYAMSSFFTAFVVWAMLKWDVIEDESKANRWLLLIFYMMGLSIGVHLLNLVTIPALALIYYFKKYKPSTWGVIAAMLVSLGIIFLINDIIIPGLPTLAGKFEIFFINTIGLPFGSGAVIFTLLLLGALVWGIYYSQKNQRVLLNTALNALAFVLIGYASYALVVIRSNDNPPIDENDPSDVMSFVSYLKREQYGSRPLLYGPYFTAQPIGIKEGGAIYKKGKDKYEIKDHKFEYEYEPGQQTIFPRIYSSDPDHAQIYRESLGLREGEKPTFVDNVRFMVNHQIGWMYVRYFFFNFAGRESDIQNADWMGPSQWFEELPPILKENRGRNNFFMIPFILGLIGMFYQSVHNTRNFVVVALLFILTGVALVIYLNSPPTEPRERDYIYTGSYYAYCFWIGFAVIAIAETLGKYLKNLRTAGIVATLIALPAPVLMAQQGWDDHNRANRYFSVDSAVNYLQSCAQDGILFTGGDNDTFPLWYAQDVEEVRQDLRVIVLSYYNTDWYIEQTTRNAYISKPFPYTLTLQNYRDDKTQYIPYYNAGIKQMDLNKYLELLRDNNKSLLNPEYRGERYMLPTKDIVLKVDVDKVRKLGIIPEGMDSLVVAEMHLRVKGNSLERKDLAMLDLLATANWERPLYVNNTSLAQFNVDLSRYVVQEGNAYRILPVLNPKPFNQSELVNTKVSFENMTKKFQFRNVDDPSVYYTQDYRNFILNHRSSFNSLAEAFIKKGDSAKAREVLLFSLAKMPDASIRYDYTSAQAVSFLFEVGEKEKAIEVANTMWVRADQLADYYIRKREYGRDLQISIVILGELQNALHRYGEEELAKKIEDAYSKHTAAFQQLDRSNF</sequence>
<keyword evidence="1" id="KW-0812">Transmembrane</keyword>
<reference evidence="2 3" key="1">
    <citation type="submission" date="2017-02" db="EMBL/GenBank/DDBJ databases">
        <authorList>
            <person name="Peterson S.W."/>
        </authorList>
    </citation>
    <scope>NUCLEOTIDE SEQUENCE [LARGE SCALE GENOMIC DNA]</scope>
    <source>
        <strain evidence="2 3">DSM 25262</strain>
    </source>
</reference>
<keyword evidence="1" id="KW-0472">Membrane</keyword>
<evidence type="ECO:0000313" key="2">
    <source>
        <dbReference type="EMBL" id="SKC77165.1"/>
    </source>
</evidence>
<dbReference type="PANTHER" id="PTHR16214:SF3">
    <property type="entry name" value="TRANSMEMBRANE PROTEIN 260"/>
    <property type="match status" value="1"/>
</dbReference>
<keyword evidence="3" id="KW-1185">Reference proteome</keyword>
<feature type="transmembrane region" description="Helical" evidence="1">
    <location>
        <begin position="177"/>
        <end position="208"/>
    </location>
</feature>
<feature type="transmembrane region" description="Helical" evidence="1">
    <location>
        <begin position="291"/>
        <end position="311"/>
    </location>
</feature>
<feature type="transmembrane region" description="Helical" evidence="1">
    <location>
        <begin position="249"/>
        <end position="279"/>
    </location>
</feature>